<gene>
    <name evidence="1" type="ordered locus">Hden_2964</name>
</gene>
<sequence>MPSVTTAQRAKLNRDPISDAHIILLEFQEDSRATVHRAAINNEDVVHQGNVYIGTDIAIRLPASGDRDAAVRLDMSNISRVVGAAVNRARNRVGCRIKMIDISDPDVALIDTKNLFILGTVSGNSVRISADLGPRATLHEPVPFRRTSRAFFPGVFFTA</sequence>
<proteinExistence type="predicted"/>
<dbReference type="AlphaFoldDB" id="D8JVA5"/>
<dbReference type="STRING" id="582899.Hden_2964"/>
<name>D8JVA5_HYPDA</name>
<accession>D8JVA5</accession>
<evidence type="ECO:0000313" key="1">
    <source>
        <dbReference type="EMBL" id="ADJ24759.1"/>
    </source>
</evidence>
<dbReference type="EMBL" id="CP002083">
    <property type="protein sequence ID" value="ADJ24759.1"/>
    <property type="molecule type" value="Genomic_DNA"/>
</dbReference>
<reference evidence="2" key="1">
    <citation type="journal article" date="2011" name="J. Bacteriol.">
        <title>Genome sequences of eight morphologically diverse alphaproteobacteria.</title>
        <authorList>
            <consortium name="US DOE Joint Genome Institute"/>
            <person name="Brown P.J."/>
            <person name="Kysela D.T."/>
            <person name="Buechlein A."/>
            <person name="Hemmerich C."/>
            <person name="Brun Y.V."/>
        </authorList>
    </citation>
    <scope>NUCLEOTIDE SEQUENCE [LARGE SCALE GENOMIC DNA]</scope>
    <source>
        <strain evidence="2">ATCC 51888 / DSM 1869 / NCIB 11706 / TK 0415</strain>
    </source>
</reference>
<keyword evidence="2" id="KW-1185">Reference proteome</keyword>
<evidence type="ECO:0000313" key="2">
    <source>
        <dbReference type="Proteomes" id="UP000002033"/>
    </source>
</evidence>
<dbReference type="KEGG" id="hdn:Hden_2964"/>
<protein>
    <submittedName>
        <fullName evidence="1">Uncharacterized protein</fullName>
    </submittedName>
</protein>
<dbReference type="Proteomes" id="UP000002033">
    <property type="component" value="Chromosome"/>
</dbReference>
<organism evidence="1 2">
    <name type="scientific">Hyphomicrobium denitrificans (strain ATCC 51888 / DSM 1869 / NCIMB 11706 / TK 0415)</name>
    <dbReference type="NCBI Taxonomy" id="582899"/>
    <lineage>
        <taxon>Bacteria</taxon>
        <taxon>Pseudomonadati</taxon>
        <taxon>Pseudomonadota</taxon>
        <taxon>Alphaproteobacteria</taxon>
        <taxon>Hyphomicrobiales</taxon>
        <taxon>Hyphomicrobiaceae</taxon>
        <taxon>Hyphomicrobium</taxon>
    </lineage>
</organism>
<dbReference type="RefSeq" id="WP_013216918.1">
    <property type="nucleotide sequence ID" value="NC_014313.1"/>
</dbReference>
<dbReference type="HOGENOM" id="CLU_1658428_0_0_5"/>